<dbReference type="EMBL" id="BK015779">
    <property type="protein sequence ID" value="DAE24647.1"/>
    <property type="molecule type" value="Genomic_DNA"/>
</dbReference>
<name>A0A8S5QZF5_9CAUD</name>
<protein>
    <submittedName>
        <fullName evidence="1">Tail protein</fullName>
    </submittedName>
</protein>
<proteinExistence type="predicted"/>
<reference evidence="1" key="1">
    <citation type="journal article" date="2021" name="Proc. Natl. Acad. Sci. U.S.A.">
        <title>A Catalog of Tens of Thousands of Viruses from Human Metagenomes Reveals Hidden Associations with Chronic Diseases.</title>
        <authorList>
            <person name="Tisza M.J."/>
            <person name="Buck C.B."/>
        </authorList>
    </citation>
    <scope>NUCLEOTIDE SEQUENCE</scope>
    <source>
        <strain evidence="1">CtPVE25</strain>
    </source>
</reference>
<organism evidence="1">
    <name type="scientific">Myoviridae sp. ctPVE25</name>
    <dbReference type="NCBI Taxonomy" id="2826649"/>
    <lineage>
        <taxon>Viruses</taxon>
        <taxon>Duplodnaviria</taxon>
        <taxon>Heunggongvirae</taxon>
        <taxon>Uroviricota</taxon>
        <taxon>Caudoviricetes</taxon>
    </lineage>
</organism>
<sequence>MEYQVEINGVSYDEDDLFSVEIHRSLFSTLSVGNTCAAELAITFAPKGTIPRMASIKVFGRKAAEDPWGSFGVFYTDVRKNNGGLMEITAYDAMLKAEQVFLAEGDTGEWPRTQTAVVAEICTRMGVKLDSRTVLGSYPVEYPNDFTMREILGYIAAAQGGNWIVTGAGKLLLIPLFGSMPSETSYLVTEDGDAIVMGDVRLVV</sequence>
<accession>A0A8S5QZF5</accession>
<evidence type="ECO:0000313" key="1">
    <source>
        <dbReference type="EMBL" id="DAE24647.1"/>
    </source>
</evidence>